<dbReference type="InterPro" id="IPR052800">
    <property type="entry name" value="DNA_Repair_Helicase_ZGRF1"/>
</dbReference>
<dbReference type="GO" id="GO:0005634">
    <property type="term" value="C:nucleus"/>
    <property type="evidence" value="ECO:0007669"/>
    <property type="project" value="TreeGrafter"/>
</dbReference>
<dbReference type="EMBL" id="MZNU01000414">
    <property type="protein sequence ID" value="OWO98004.1"/>
    <property type="molecule type" value="Genomic_DNA"/>
</dbReference>
<feature type="region of interest" description="Disordered" evidence="1">
    <location>
        <begin position="514"/>
        <end position="535"/>
    </location>
</feature>
<name>A0A218YSX8_9HELO</name>
<dbReference type="InterPro" id="IPR018838">
    <property type="entry name" value="ZGRF1-like_N"/>
</dbReference>
<feature type="compositionally biased region" description="Polar residues" evidence="1">
    <location>
        <begin position="768"/>
        <end position="777"/>
    </location>
</feature>
<feature type="region of interest" description="Disordered" evidence="1">
    <location>
        <begin position="1039"/>
        <end position="1058"/>
    </location>
</feature>
<accession>A0A218YSX8</accession>
<organism evidence="3 4">
    <name type="scientific">Diplocarpon coronariae</name>
    <dbReference type="NCBI Taxonomy" id="2795749"/>
    <lineage>
        <taxon>Eukaryota</taxon>
        <taxon>Fungi</taxon>
        <taxon>Dikarya</taxon>
        <taxon>Ascomycota</taxon>
        <taxon>Pezizomycotina</taxon>
        <taxon>Leotiomycetes</taxon>
        <taxon>Helotiales</taxon>
        <taxon>Drepanopezizaceae</taxon>
        <taxon>Diplocarpon</taxon>
    </lineage>
</organism>
<dbReference type="GO" id="GO:0035861">
    <property type="term" value="C:site of double-strand break"/>
    <property type="evidence" value="ECO:0007669"/>
    <property type="project" value="TreeGrafter"/>
</dbReference>
<evidence type="ECO:0000313" key="4">
    <source>
        <dbReference type="Proteomes" id="UP000242519"/>
    </source>
</evidence>
<feature type="compositionally biased region" description="Basic and acidic residues" evidence="1">
    <location>
        <begin position="264"/>
        <end position="274"/>
    </location>
</feature>
<dbReference type="GO" id="GO:0006302">
    <property type="term" value="P:double-strand break repair"/>
    <property type="evidence" value="ECO:0007669"/>
    <property type="project" value="TreeGrafter"/>
</dbReference>
<comment type="caution">
    <text evidence="3">The sequence shown here is derived from an EMBL/GenBank/DDBJ whole genome shotgun (WGS) entry which is preliminary data.</text>
</comment>
<feature type="region of interest" description="Disordered" evidence="1">
    <location>
        <begin position="127"/>
        <end position="146"/>
    </location>
</feature>
<feature type="compositionally biased region" description="Low complexity" evidence="1">
    <location>
        <begin position="332"/>
        <end position="344"/>
    </location>
</feature>
<dbReference type="PANTHER" id="PTHR28535:SF1">
    <property type="entry name" value="PROTEIN ZGRF1"/>
    <property type="match status" value="1"/>
</dbReference>
<dbReference type="OrthoDB" id="6513042at2759"/>
<reference evidence="3 4" key="1">
    <citation type="submission" date="2017-04" db="EMBL/GenBank/DDBJ databases">
        <title>Draft genome sequence of Marssonina coronaria NL1: causal agent of apple blotch.</title>
        <authorList>
            <person name="Cheng Q."/>
        </authorList>
    </citation>
    <scope>NUCLEOTIDE SEQUENCE [LARGE SCALE GENOMIC DNA]</scope>
    <source>
        <strain evidence="3 4">NL1</strain>
    </source>
</reference>
<gene>
    <name evidence="3" type="ORF">B2J93_8229</name>
</gene>
<feature type="compositionally biased region" description="Polar residues" evidence="1">
    <location>
        <begin position="1048"/>
        <end position="1058"/>
    </location>
</feature>
<feature type="region of interest" description="Disordered" evidence="1">
    <location>
        <begin position="885"/>
        <end position="912"/>
    </location>
</feature>
<dbReference type="PANTHER" id="PTHR28535">
    <property type="entry name" value="ZINC FINGER GRF-TYPE CONTAINING 1"/>
    <property type="match status" value="1"/>
</dbReference>
<feature type="region of interest" description="Disordered" evidence="1">
    <location>
        <begin position="768"/>
        <end position="833"/>
    </location>
</feature>
<keyword evidence="4" id="KW-1185">Reference proteome</keyword>
<evidence type="ECO:0000313" key="3">
    <source>
        <dbReference type="EMBL" id="OWO98004.1"/>
    </source>
</evidence>
<dbReference type="Proteomes" id="UP000242519">
    <property type="component" value="Unassembled WGS sequence"/>
</dbReference>
<feature type="compositionally biased region" description="Polar residues" evidence="1">
    <location>
        <begin position="792"/>
        <end position="808"/>
    </location>
</feature>
<evidence type="ECO:0000256" key="1">
    <source>
        <dbReference type="SAM" id="MobiDB-lite"/>
    </source>
</evidence>
<proteinExistence type="predicted"/>
<dbReference type="Pfam" id="PF10382">
    <property type="entry name" value="ZGRF1-like_N"/>
    <property type="match status" value="1"/>
</dbReference>
<feature type="region of interest" description="Disordered" evidence="1">
    <location>
        <begin position="159"/>
        <end position="200"/>
    </location>
</feature>
<dbReference type="InParanoid" id="A0A218YSX8"/>
<sequence>MTPSHAGTINTSMDVPQSQNTAPVLEFRCLYTPDIRRKQKRWQDGRLKFHTFNKRIMVYDERSNFVGDTHWKGGLDFEEGEELELERGGILVEVGECIGKRNQDLSELFDKRVKGREERVSAKIAASPGPMRTQYTPAGSAQLRPKPLNAMLTPTGHYGRAIVSSTSPFEERQSAGEKRDENEPPTKRRRQGDATCSKNGYAQNLMGATLSLGSSRPSSTPMIRYEPIKTRPMALYSPANAIDFTMDDEEERRAADARRKIAKEERKSMLERPSAKIKKHKSTSPANSGYASNLTGTPLVISRPDGRKATKTVPVKPLTHARHQEKTDPLLESGESSIGIEQSSNRQIQEVKKAKAVSQAEMGDENYSNDRGDNFMSMNTLSKRQSPQSIKNAKDQRAHAIDLDGKTSFPPQEGSFIDIESTPTLLRKNLAKPKNSTPKVSRPSIMGQVTRLQSSSPLRVSLTTPALQQSGSFRKSTIQDSSIADLSPECQRPASGLRIRSRGPRKMMMLMDRSSVRSSGTRGSVGREKAPPGPLEALHITSDEVVLSQPTTAVDGFCEKQEAILQARLNSTRPKHHLVDISSSDPDNGIDHHKIDLLLSRKSVPSQKQVELFRSVPVSSPPIHTNPPARRIEQTTPAEKSNYVATKGTSSAGMNVLGDSHPLSGLVIVETRTDRNNEPWRHPPPARSYQNAVRKDFSSSVKQTVEDTHPLKRHVDVLKSVARVSERKEDAAALSKGYIREGASIQDESINFESGGRRPDPSKITKFASHQTTSSQKLVEAPEAKLPKTAELPQNTDGERSYNQNNLKSGKKTLQPGYEHEEIPRPGNQANHALKPGAEINILKPAGLPEHNISVVQSASAHFRVMMQPSASSINLVAGAMSDSADSASSRQSNYSRVGPPSNEAAVELSLKPPPRVEEALEATSEPCSIPDFSSANTFAIESTALGTLDLKNDNSWMGFPKARLANPATRGKSLQTLAASTVEMVNPSFKSPMPPPAPRRPIRTEQCEVLVGGEDQASGADSERKVALDGPWSREAFDLFGLRGPPQRNTGSKVAAA</sequence>
<feature type="domain" description="5'-3' DNA helicase ZGRF1-like N-terminal" evidence="2">
    <location>
        <begin position="24"/>
        <end position="105"/>
    </location>
</feature>
<dbReference type="AlphaFoldDB" id="A0A218YSX8"/>
<dbReference type="STRING" id="503106.A0A218YSX8"/>
<feature type="region of interest" description="Disordered" evidence="1">
    <location>
        <begin position="264"/>
        <end position="347"/>
    </location>
</feature>
<evidence type="ECO:0000259" key="2">
    <source>
        <dbReference type="Pfam" id="PF10382"/>
    </source>
</evidence>
<feature type="compositionally biased region" description="Polar residues" evidence="1">
    <location>
        <begin position="283"/>
        <end position="296"/>
    </location>
</feature>
<feature type="compositionally biased region" description="Basic and acidic residues" evidence="1">
    <location>
        <begin position="169"/>
        <end position="186"/>
    </location>
</feature>
<protein>
    <recommendedName>
        <fullName evidence="2">5'-3' DNA helicase ZGRF1-like N-terminal domain-containing protein</fullName>
    </recommendedName>
</protein>